<dbReference type="EC" id="2.7.1.17" evidence="6"/>
<dbReference type="SUPFAM" id="SSF53067">
    <property type="entry name" value="Actin-like ATPase domain"/>
    <property type="match status" value="2"/>
</dbReference>
<reference evidence="6 7" key="1">
    <citation type="submission" date="2018-06" db="EMBL/GenBank/DDBJ databases">
        <authorList>
            <consortium name="Pathogen Informatics"/>
            <person name="Doyle S."/>
        </authorList>
    </citation>
    <scope>NUCLEOTIDE SEQUENCE [LARGE SCALE GENOMIC DNA]</scope>
    <source>
        <strain evidence="6 7">NCTC10699</strain>
    </source>
</reference>
<evidence type="ECO:0000256" key="2">
    <source>
        <dbReference type="ARBA" id="ARBA00022679"/>
    </source>
</evidence>
<keyword evidence="2 6" id="KW-0808">Transferase</keyword>
<dbReference type="Pfam" id="PF02782">
    <property type="entry name" value="FGGY_C"/>
    <property type="match status" value="1"/>
</dbReference>
<dbReference type="InterPro" id="IPR050406">
    <property type="entry name" value="FGGY_Carb_Kinase"/>
</dbReference>
<evidence type="ECO:0000259" key="4">
    <source>
        <dbReference type="Pfam" id="PF00370"/>
    </source>
</evidence>
<evidence type="ECO:0000313" key="7">
    <source>
        <dbReference type="Proteomes" id="UP000254280"/>
    </source>
</evidence>
<dbReference type="GO" id="GO:0004856">
    <property type="term" value="F:D-xylulokinase activity"/>
    <property type="evidence" value="ECO:0007669"/>
    <property type="project" value="UniProtKB-EC"/>
</dbReference>
<accession>A0A379B8V0</accession>
<proteinExistence type="inferred from homology"/>
<name>A0A379B8V0_9PAST</name>
<dbReference type="EC" id="2.7.1.53" evidence="6"/>
<organism evidence="6 7">
    <name type="scientific">[Pasteurella] mairii</name>
    <dbReference type="NCBI Taxonomy" id="757"/>
    <lineage>
        <taxon>Bacteria</taxon>
        <taxon>Pseudomonadati</taxon>
        <taxon>Pseudomonadota</taxon>
        <taxon>Gammaproteobacteria</taxon>
        <taxon>Pasteurellales</taxon>
        <taxon>Pasteurellaceae</taxon>
    </lineage>
</organism>
<dbReference type="AlphaFoldDB" id="A0A379B8V0"/>
<dbReference type="GO" id="GO:0008744">
    <property type="term" value="F:L-xylulokinase activity"/>
    <property type="evidence" value="ECO:0007669"/>
    <property type="project" value="UniProtKB-EC"/>
</dbReference>
<feature type="domain" description="Carbohydrate kinase FGGY N-terminal" evidence="4">
    <location>
        <begin position="14"/>
        <end position="238"/>
    </location>
</feature>
<sequence length="529" mass="58461">MNFTLQQIANIQTAIGIEFGSTRIKAVLIDKNGTILATGGFDWENQLVDEIWTYSEEDIWRGLQEAYRNLAQSVQQKYHTSITKVSAIGISAMMHGYMPFDCDKKLLVPFRTWRNNITENSAKKLTALFQHNIPQRWSIAHLYQAILNEEEHLPQINYLTTLSGYIHWCLTDQKVLGIGDASGMFPINSQSCDYDQSMLQKFDQLIAKKQYPWKIANILPKVLRAGENAGYLTEKGARLIDPSGNLQAGCPLCPPEGDAGTGMIATNSIKARTGNISAGTSAFAMIVLEKNLSQVYENLDMVTTPAGKTVAMAHANNCTTDINAWVKIFGECLTAFNISHTPTQLYETLFGKALEGDDDCGQVLSYGFYSGEHSLGLSSGCPLLIHPTHSAFNLANLIRSLLYSAFGAMKLGMDILTQQEKVEITQILAHGGIFKTQNVASKILASALNIPITTMETATEGGAWGIALLASYLHKANDLSLEQYLDQHIFQNAEVTTVYPVQEMVKGYKTFMQHYQNGLHVVQAAIKVR</sequence>
<gene>
    <name evidence="6" type="primary">lyx_2</name>
    <name evidence="6" type="ORF">NCTC10699_02391</name>
</gene>
<keyword evidence="3 6" id="KW-0418">Kinase</keyword>
<dbReference type="EMBL" id="UGSS01000002">
    <property type="protein sequence ID" value="SUB34709.1"/>
    <property type="molecule type" value="Genomic_DNA"/>
</dbReference>
<keyword evidence="7" id="KW-1185">Reference proteome</keyword>
<feature type="domain" description="Carbohydrate kinase FGGY C-terminal" evidence="5">
    <location>
        <begin position="275"/>
        <end position="472"/>
    </location>
</feature>
<dbReference type="PANTHER" id="PTHR43095">
    <property type="entry name" value="SUGAR KINASE"/>
    <property type="match status" value="1"/>
</dbReference>
<dbReference type="PANTHER" id="PTHR43095:SF5">
    <property type="entry name" value="XYLULOSE KINASE"/>
    <property type="match status" value="1"/>
</dbReference>
<evidence type="ECO:0000259" key="5">
    <source>
        <dbReference type="Pfam" id="PF02782"/>
    </source>
</evidence>
<dbReference type="Proteomes" id="UP000254280">
    <property type="component" value="Unassembled WGS sequence"/>
</dbReference>
<dbReference type="InterPro" id="IPR018485">
    <property type="entry name" value="FGGY_C"/>
</dbReference>
<dbReference type="Pfam" id="PF00370">
    <property type="entry name" value="FGGY_N"/>
    <property type="match status" value="1"/>
</dbReference>
<evidence type="ECO:0000313" key="6">
    <source>
        <dbReference type="EMBL" id="SUB34709.1"/>
    </source>
</evidence>
<dbReference type="CDD" id="cd07809">
    <property type="entry name" value="ASKHA_NBD_FGGY_BaXK-like"/>
    <property type="match status" value="1"/>
</dbReference>
<comment type="similarity">
    <text evidence="1">Belongs to the FGGY kinase family.</text>
</comment>
<dbReference type="OrthoDB" id="9760563at2"/>
<evidence type="ECO:0000256" key="1">
    <source>
        <dbReference type="ARBA" id="ARBA00009156"/>
    </source>
</evidence>
<dbReference type="Gene3D" id="3.30.420.40">
    <property type="match status" value="2"/>
</dbReference>
<protein>
    <submittedName>
        <fullName evidence="6">L-xylulose kinase</fullName>
        <ecNumber evidence="6">2.7.1.17</ecNumber>
        <ecNumber evidence="6">2.7.1.53</ecNumber>
    </submittedName>
</protein>
<dbReference type="InterPro" id="IPR043129">
    <property type="entry name" value="ATPase_NBD"/>
</dbReference>
<dbReference type="InterPro" id="IPR018484">
    <property type="entry name" value="FGGY_N"/>
</dbReference>
<evidence type="ECO:0000256" key="3">
    <source>
        <dbReference type="ARBA" id="ARBA00022777"/>
    </source>
</evidence>